<evidence type="ECO:0000256" key="6">
    <source>
        <dbReference type="SAM" id="MobiDB-lite"/>
    </source>
</evidence>
<dbReference type="PANTHER" id="PTHR34478">
    <property type="entry name" value="PROTEIN LEMA"/>
    <property type="match status" value="1"/>
</dbReference>
<evidence type="ECO:0000256" key="3">
    <source>
        <dbReference type="ARBA" id="ARBA00022692"/>
    </source>
</evidence>
<comment type="similarity">
    <text evidence="2">Belongs to the LemA family.</text>
</comment>
<keyword evidence="5" id="KW-0472">Membrane</keyword>
<dbReference type="PANTHER" id="PTHR34478:SF1">
    <property type="entry name" value="PROTEIN LEMA"/>
    <property type="match status" value="1"/>
</dbReference>
<keyword evidence="3" id="KW-0812">Transmembrane</keyword>
<feature type="compositionally biased region" description="Polar residues" evidence="6">
    <location>
        <begin position="195"/>
        <end position="222"/>
    </location>
</feature>
<dbReference type="Proteomes" id="UP000017052">
    <property type="component" value="Unassembled WGS sequence"/>
</dbReference>
<comment type="subcellular location">
    <subcellularLocation>
        <location evidence="1">Membrane</location>
        <topology evidence="1">Single-pass membrane protein</topology>
    </subcellularLocation>
</comment>
<evidence type="ECO:0000256" key="5">
    <source>
        <dbReference type="ARBA" id="ARBA00023136"/>
    </source>
</evidence>
<dbReference type="Pfam" id="PF04011">
    <property type="entry name" value="LemA"/>
    <property type="match status" value="1"/>
</dbReference>
<evidence type="ECO:0000256" key="4">
    <source>
        <dbReference type="ARBA" id="ARBA00022989"/>
    </source>
</evidence>
<dbReference type="RefSeq" id="WP_021798825.1">
    <property type="nucleotide sequence ID" value="NZ_ACVN02000317.1"/>
</dbReference>
<dbReference type="OrthoDB" id="9804152at2"/>
<evidence type="ECO:0000313" key="8">
    <source>
        <dbReference type="Proteomes" id="UP000017052"/>
    </source>
</evidence>
<dbReference type="InterPro" id="IPR007156">
    <property type="entry name" value="MamQ_LemA"/>
</dbReference>
<gene>
    <name evidence="7" type="ORF">HMPREF0682_2344</name>
</gene>
<organism evidence="7 8">
    <name type="scientific">Propionibacterium acidifaciens F0233</name>
    <dbReference type="NCBI Taxonomy" id="553198"/>
    <lineage>
        <taxon>Bacteria</taxon>
        <taxon>Bacillati</taxon>
        <taxon>Actinomycetota</taxon>
        <taxon>Actinomycetes</taxon>
        <taxon>Propionibacteriales</taxon>
        <taxon>Propionibacteriaceae</taxon>
        <taxon>Propionibacterium</taxon>
    </lineage>
</organism>
<evidence type="ECO:0000256" key="1">
    <source>
        <dbReference type="ARBA" id="ARBA00004167"/>
    </source>
</evidence>
<dbReference type="Gene3D" id="1.20.1440.20">
    <property type="entry name" value="LemA-like domain"/>
    <property type="match status" value="1"/>
</dbReference>
<dbReference type="EMBL" id="ACVN02000317">
    <property type="protein sequence ID" value="ERK49922.1"/>
    <property type="molecule type" value="Genomic_DNA"/>
</dbReference>
<feature type="region of interest" description="Disordered" evidence="6">
    <location>
        <begin position="182"/>
        <end position="252"/>
    </location>
</feature>
<evidence type="ECO:0000256" key="2">
    <source>
        <dbReference type="ARBA" id="ARBA00008854"/>
    </source>
</evidence>
<keyword evidence="4" id="KW-1133">Transmembrane helix</keyword>
<dbReference type="GeneID" id="95359568"/>
<sequence length="252" mass="27646">MIIGIILLVVLLAIVVVLFIGPYNKLVGLRNKLQEAWRQVDVELNRRYDLIPSLVETVKGYAAYERTTLADVIALRNQARTLDTSGAPSAERVAVESQLSGAVGTIIATAEAYPELKADAGFRQLVGELSQTEDRIANSRRYYNAVVGDYNTKVESFPSNIVAGMFHFTQASYFQVDDPTMRANPDVDFSELGTRGNTQQTPGPVQQQEPGAIAQGQQNQAPGFQPPAQQYPRAPQPQQYPRGPGFQPPAQQ</sequence>
<keyword evidence="8" id="KW-1185">Reference proteome</keyword>
<evidence type="ECO:0000313" key="7">
    <source>
        <dbReference type="EMBL" id="ERK49922.1"/>
    </source>
</evidence>
<feature type="compositionally biased region" description="Low complexity" evidence="6">
    <location>
        <begin position="226"/>
        <end position="252"/>
    </location>
</feature>
<dbReference type="InterPro" id="IPR023353">
    <property type="entry name" value="LemA-like_dom_sf"/>
</dbReference>
<accession>U2RGT1</accession>
<reference evidence="7" key="1">
    <citation type="submission" date="2013-08" db="EMBL/GenBank/DDBJ databases">
        <authorList>
            <person name="Durkin A.S."/>
            <person name="Haft D.R."/>
            <person name="McCorrison J."/>
            <person name="Torralba M."/>
            <person name="Gillis M."/>
            <person name="Haft D.H."/>
            <person name="Methe B."/>
            <person name="Sutton G."/>
            <person name="Nelson K.E."/>
        </authorList>
    </citation>
    <scope>NUCLEOTIDE SEQUENCE [LARGE SCALE GENOMIC DNA]</scope>
    <source>
        <strain evidence="7">F0233</strain>
    </source>
</reference>
<protein>
    <submittedName>
        <fullName evidence="7">LemA family protein</fullName>
    </submittedName>
</protein>
<dbReference type="GO" id="GO:0016020">
    <property type="term" value="C:membrane"/>
    <property type="evidence" value="ECO:0007669"/>
    <property type="project" value="UniProtKB-SubCell"/>
</dbReference>
<dbReference type="SUPFAM" id="SSF140478">
    <property type="entry name" value="LemA-like"/>
    <property type="match status" value="1"/>
</dbReference>
<comment type="caution">
    <text evidence="7">The sequence shown here is derived from an EMBL/GenBank/DDBJ whole genome shotgun (WGS) entry which is preliminary data.</text>
</comment>
<proteinExistence type="inferred from homology"/>
<dbReference type="AlphaFoldDB" id="U2RGT1"/>
<name>U2RGT1_9ACTN</name>